<dbReference type="InParanoid" id="D8LXX6"/>
<dbReference type="AlphaFoldDB" id="D8LXX6"/>
<evidence type="ECO:0000313" key="2">
    <source>
        <dbReference type="EMBL" id="CBK20431.2"/>
    </source>
</evidence>
<feature type="transmembrane region" description="Helical" evidence="1">
    <location>
        <begin position="57"/>
        <end position="75"/>
    </location>
</feature>
<keyword evidence="1" id="KW-1133">Transmembrane helix</keyword>
<name>D8LXX6_BLAHO</name>
<feature type="transmembrane region" description="Helical" evidence="1">
    <location>
        <begin position="87"/>
        <end position="106"/>
    </location>
</feature>
<protein>
    <submittedName>
        <fullName evidence="2">Uncharacterized protein</fullName>
    </submittedName>
</protein>
<dbReference type="EMBL" id="FN668639">
    <property type="protein sequence ID" value="CBK20431.2"/>
    <property type="molecule type" value="Genomic_DNA"/>
</dbReference>
<dbReference type="OrthoDB" id="203663at2759"/>
<gene>
    <name evidence="2" type="ORF">GSBLH_T00000771001</name>
</gene>
<keyword evidence="3" id="KW-1185">Reference proteome</keyword>
<keyword evidence="1" id="KW-0812">Transmembrane</keyword>
<keyword evidence="1" id="KW-0472">Membrane</keyword>
<dbReference type="Proteomes" id="UP000008312">
    <property type="component" value="Unassembled WGS sequence"/>
</dbReference>
<dbReference type="RefSeq" id="XP_012894479.1">
    <property type="nucleotide sequence ID" value="XM_013039025.1"/>
</dbReference>
<reference evidence="2" key="1">
    <citation type="submission" date="2010-02" db="EMBL/GenBank/DDBJ databases">
        <title>Sequencing and annotation of the Blastocystis hominis genome.</title>
        <authorList>
            <person name="Wincker P."/>
        </authorList>
    </citation>
    <scope>NUCLEOTIDE SEQUENCE</scope>
    <source>
        <strain evidence="2">Singapore isolate B</strain>
    </source>
</reference>
<evidence type="ECO:0000313" key="3">
    <source>
        <dbReference type="Proteomes" id="UP000008312"/>
    </source>
</evidence>
<evidence type="ECO:0000256" key="1">
    <source>
        <dbReference type="SAM" id="Phobius"/>
    </source>
</evidence>
<dbReference type="GeneID" id="24918062"/>
<proteinExistence type="predicted"/>
<accession>D8LXX6</accession>
<organism evidence="2">
    <name type="scientific">Blastocystis hominis</name>
    <dbReference type="NCBI Taxonomy" id="12968"/>
    <lineage>
        <taxon>Eukaryota</taxon>
        <taxon>Sar</taxon>
        <taxon>Stramenopiles</taxon>
        <taxon>Bigyra</taxon>
        <taxon>Opalozoa</taxon>
        <taxon>Opalinata</taxon>
        <taxon>Blastocystidae</taxon>
        <taxon>Blastocystis</taxon>
    </lineage>
</organism>
<feature type="transmembrane region" description="Helical" evidence="1">
    <location>
        <begin position="118"/>
        <end position="139"/>
    </location>
</feature>
<sequence length="160" mass="18874">MQVQFEFNVYKYQCYYAIPIVFILYSIRIPTTIQFVDLFSFFDAVGRGFMDMLQVDYSWMSFIGYLCSGLFYDWVYSYLVFYGNPSYTSCIQVTAFLLTLVVMWNYESQTEPTHDPLNVVSFVLFSGLLFWEGVSTPVFRTHRGSFFENRRESMVQASEL</sequence>
<feature type="transmembrane region" description="Helical" evidence="1">
    <location>
        <begin position="12"/>
        <end position="29"/>
    </location>
</feature>